<dbReference type="Pfam" id="PF00497">
    <property type="entry name" value="SBP_bac_3"/>
    <property type="match status" value="1"/>
</dbReference>
<evidence type="ECO:0000313" key="4">
    <source>
        <dbReference type="EMBL" id="KAB3527295.1"/>
    </source>
</evidence>
<organism evidence="4 5">
    <name type="scientific">Alkaliphilus serpentinus</name>
    <dbReference type="NCBI Taxonomy" id="1482731"/>
    <lineage>
        <taxon>Bacteria</taxon>
        <taxon>Bacillati</taxon>
        <taxon>Bacillota</taxon>
        <taxon>Clostridia</taxon>
        <taxon>Peptostreptococcales</taxon>
        <taxon>Natronincolaceae</taxon>
        <taxon>Alkaliphilus</taxon>
    </lineage>
</organism>
<evidence type="ECO:0000259" key="3">
    <source>
        <dbReference type="SMART" id="SM00062"/>
    </source>
</evidence>
<evidence type="ECO:0000256" key="1">
    <source>
        <dbReference type="ARBA" id="ARBA00022729"/>
    </source>
</evidence>
<keyword evidence="1 2" id="KW-0732">Signal</keyword>
<feature type="signal peptide" evidence="2">
    <location>
        <begin position="1"/>
        <end position="28"/>
    </location>
</feature>
<name>A0A833M998_9FIRM</name>
<dbReference type="OrthoDB" id="9775197at2"/>
<evidence type="ECO:0000313" key="5">
    <source>
        <dbReference type="Proteomes" id="UP000465601"/>
    </source>
</evidence>
<dbReference type="PANTHER" id="PTHR35936:SF34">
    <property type="entry name" value="ABC TRANSPORTER EXTRACELLULAR-BINDING PROTEIN YCKB-RELATED"/>
    <property type="match status" value="1"/>
</dbReference>
<feature type="domain" description="Solute-binding protein family 3/N-terminal" evidence="3">
    <location>
        <begin position="54"/>
        <end position="279"/>
    </location>
</feature>
<dbReference type="EMBL" id="WBZB01000044">
    <property type="protein sequence ID" value="KAB3527295.1"/>
    <property type="molecule type" value="Genomic_DNA"/>
</dbReference>
<sequence>MTEGGVNMKKILSILLALLMLSSLVACSSQSTNEKNTENTNNDTSWTKVQDKGELVVGNCPEYPPFSSRNPNGEIEGFDSDYAKALGDALGVKVTIKDTAWEGLVAGLQKGDHDIIISCMSPEEAIAASENVNMSIPYYELSEIIVVRSDEESIKSKEDLTDKIIGVQANTTSEVAVDSLKDMDIIVKDITKYNRNQEALIDLINGRVDAVVVGYAYAATKAKDNTELKIINDPVRSVDIVVVINKGADDLTDKINEAINTVKQNGAYDTIHKKWLGLE</sequence>
<reference evidence="4 5" key="1">
    <citation type="submission" date="2019-10" db="EMBL/GenBank/DDBJ databases">
        <title>Alkaliphilus serpentinus sp. nov. and Alkaliphilus pronyensis sp. nov., two novel anaerobic alkaliphilic species isolated from the serpentinized-hosted hydrothermal field of the Prony Bay (New Caledonia).</title>
        <authorList>
            <person name="Postec A."/>
        </authorList>
    </citation>
    <scope>NUCLEOTIDE SEQUENCE [LARGE SCALE GENOMIC DNA]</scope>
    <source>
        <strain evidence="4 5">LacT</strain>
    </source>
</reference>
<keyword evidence="5" id="KW-1185">Reference proteome</keyword>
<evidence type="ECO:0000256" key="2">
    <source>
        <dbReference type="SAM" id="SignalP"/>
    </source>
</evidence>
<dbReference type="Gene3D" id="3.40.190.10">
    <property type="entry name" value="Periplasmic binding protein-like II"/>
    <property type="match status" value="2"/>
</dbReference>
<dbReference type="PANTHER" id="PTHR35936">
    <property type="entry name" value="MEMBRANE-BOUND LYTIC MUREIN TRANSGLYCOSYLASE F"/>
    <property type="match status" value="1"/>
</dbReference>
<gene>
    <name evidence="4" type="ORF">F8153_12595</name>
</gene>
<dbReference type="InterPro" id="IPR001638">
    <property type="entry name" value="Solute-binding_3/MltF_N"/>
</dbReference>
<dbReference type="SMART" id="SM00062">
    <property type="entry name" value="PBPb"/>
    <property type="match status" value="1"/>
</dbReference>
<protein>
    <submittedName>
        <fullName evidence="4">Transporter substrate-binding domain-containing protein</fullName>
    </submittedName>
</protein>
<dbReference type="Proteomes" id="UP000465601">
    <property type="component" value="Unassembled WGS sequence"/>
</dbReference>
<comment type="caution">
    <text evidence="4">The sequence shown here is derived from an EMBL/GenBank/DDBJ whole genome shotgun (WGS) entry which is preliminary data.</text>
</comment>
<dbReference type="AlphaFoldDB" id="A0A833M998"/>
<proteinExistence type="predicted"/>
<dbReference type="SUPFAM" id="SSF53850">
    <property type="entry name" value="Periplasmic binding protein-like II"/>
    <property type="match status" value="1"/>
</dbReference>
<accession>A0A833M998</accession>
<feature type="chain" id="PRO_5039364752" evidence="2">
    <location>
        <begin position="29"/>
        <end position="279"/>
    </location>
</feature>